<accession>A0A7M2WVY0</accession>
<gene>
    <name evidence="2" type="ORF">IPV69_20790</name>
</gene>
<dbReference type="AlphaFoldDB" id="A0A7M2WVY0"/>
<dbReference type="SUPFAM" id="SSF81324">
    <property type="entry name" value="Voltage-gated potassium channels"/>
    <property type="match status" value="1"/>
</dbReference>
<evidence type="ECO:0000259" key="1">
    <source>
        <dbReference type="Pfam" id="PF07885"/>
    </source>
</evidence>
<name>A0A7M2WVY0_9BACT</name>
<evidence type="ECO:0000313" key="3">
    <source>
        <dbReference type="Proteomes" id="UP000593765"/>
    </source>
</evidence>
<keyword evidence="2" id="KW-0407">Ion channel</keyword>
<keyword evidence="2" id="KW-0813">Transport</keyword>
<reference evidence="2 3" key="1">
    <citation type="submission" date="2020-10" db="EMBL/GenBank/DDBJ databases">
        <title>Wide distribution of Phycisphaera-like planctomycetes from WD2101 soil group in peatlands and genome analysis of the first cultivated representative.</title>
        <authorList>
            <person name="Dedysh S.N."/>
            <person name="Beletsky A.V."/>
            <person name="Ivanova A."/>
            <person name="Kulichevskaya I.S."/>
            <person name="Suzina N.E."/>
            <person name="Philippov D.A."/>
            <person name="Rakitin A.L."/>
            <person name="Mardanov A.V."/>
            <person name="Ravin N.V."/>
        </authorList>
    </citation>
    <scope>NUCLEOTIDE SEQUENCE [LARGE SCALE GENOMIC DNA]</scope>
    <source>
        <strain evidence="2 3">M1803</strain>
    </source>
</reference>
<keyword evidence="2" id="KW-0406">Ion transport</keyword>
<dbReference type="Proteomes" id="UP000593765">
    <property type="component" value="Chromosome"/>
</dbReference>
<dbReference type="KEGG" id="hbs:IPV69_20790"/>
<keyword evidence="3" id="KW-1185">Reference proteome</keyword>
<dbReference type="RefSeq" id="WP_206291647.1">
    <property type="nucleotide sequence ID" value="NZ_CP063458.1"/>
</dbReference>
<feature type="domain" description="Potassium channel" evidence="1">
    <location>
        <begin position="45"/>
        <end position="104"/>
    </location>
</feature>
<sequence length="153" mass="16037">MGWKDDLNYGLAAFGIKIPETMPLDALAPKLASAPLRNSAALIAVSSAAFLAAERGHNPKVNDIYDAMIYCSTCLSVGYADIFPRTPIGKLIGTILMTAGPALAARALDGQAQDDTVGRADAIQQDILKTLQSILDRLPPAATSAAEVQTPQT</sequence>
<evidence type="ECO:0000313" key="2">
    <source>
        <dbReference type="EMBL" id="QOV88650.1"/>
    </source>
</evidence>
<organism evidence="2 3">
    <name type="scientific">Humisphaera borealis</name>
    <dbReference type="NCBI Taxonomy" id="2807512"/>
    <lineage>
        <taxon>Bacteria</taxon>
        <taxon>Pseudomonadati</taxon>
        <taxon>Planctomycetota</taxon>
        <taxon>Phycisphaerae</taxon>
        <taxon>Tepidisphaerales</taxon>
        <taxon>Tepidisphaeraceae</taxon>
        <taxon>Humisphaera</taxon>
    </lineage>
</organism>
<dbReference type="EMBL" id="CP063458">
    <property type="protein sequence ID" value="QOV88650.1"/>
    <property type="molecule type" value="Genomic_DNA"/>
</dbReference>
<dbReference type="Gene3D" id="1.10.287.70">
    <property type="match status" value="1"/>
</dbReference>
<dbReference type="Pfam" id="PF07885">
    <property type="entry name" value="Ion_trans_2"/>
    <property type="match status" value="1"/>
</dbReference>
<dbReference type="InterPro" id="IPR013099">
    <property type="entry name" value="K_chnl_dom"/>
</dbReference>
<protein>
    <submittedName>
        <fullName evidence="2">Two pore domain potassium channel family protein</fullName>
    </submittedName>
</protein>
<proteinExistence type="predicted"/>
<dbReference type="GO" id="GO:0034220">
    <property type="term" value="P:monoatomic ion transmembrane transport"/>
    <property type="evidence" value="ECO:0007669"/>
    <property type="project" value="UniProtKB-KW"/>
</dbReference>